<reference evidence="3" key="1">
    <citation type="journal article" date="2010" name="Nat. Biotechnol.">
        <title>Draft genome sequence of the oilseed species Ricinus communis.</title>
        <authorList>
            <person name="Chan A.P."/>
            <person name="Crabtree J."/>
            <person name="Zhao Q."/>
            <person name="Lorenzi H."/>
            <person name="Orvis J."/>
            <person name="Puiu D."/>
            <person name="Melake-Berhan A."/>
            <person name="Jones K.M."/>
            <person name="Redman J."/>
            <person name="Chen G."/>
            <person name="Cahoon E.B."/>
            <person name="Gedil M."/>
            <person name="Stanke M."/>
            <person name="Haas B.J."/>
            <person name="Wortman J.R."/>
            <person name="Fraser-Liggett C.M."/>
            <person name="Ravel J."/>
            <person name="Rabinowicz P.D."/>
        </authorList>
    </citation>
    <scope>NUCLEOTIDE SEQUENCE [LARGE SCALE GENOMIC DNA]</scope>
    <source>
        <strain evidence="3">cv. Hale</strain>
    </source>
</reference>
<evidence type="ECO:0000313" key="3">
    <source>
        <dbReference type="Proteomes" id="UP000008311"/>
    </source>
</evidence>
<gene>
    <name evidence="2" type="ORF">RCOM_0178570</name>
</gene>
<feature type="region of interest" description="Disordered" evidence="1">
    <location>
        <begin position="74"/>
        <end position="106"/>
    </location>
</feature>
<accession>B9T3M3</accession>
<name>B9T3M3_RICCO</name>
<dbReference type="AlphaFoldDB" id="B9T3M3"/>
<feature type="compositionally biased region" description="Basic and acidic residues" evidence="1">
    <location>
        <begin position="84"/>
        <end position="94"/>
    </location>
</feature>
<keyword evidence="3" id="KW-1185">Reference proteome</keyword>
<dbReference type="EMBL" id="EQ974426">
    <property type="protein sequence ID" value="EEF29549.1"/>
    <property type="molecule type" value="Genomic_DNA"/>
</dbReference>
<proteinExistence type="predicted"/>
<evidence type="ECO:0000313" key="2">
    <source>
        <dbReference type="EMBL" id="EEF29549.1"/>
    </source>
</evidence>
<protein>
    <submittedName>
        <fullName evidence="2">Uncharacterized protein</fullName>
    </submittedName>
</protein>
<sequence>MAGVDYHDVCSRDSERWEHEGLELPPPHLLAEGVEEESLGNGNNYSFPATYFCPLHALIGNLRRVKPVDMEMLGSSPRNATVKQDWKAGKEWQRRRCQIPKGNNRG</sequence>
<dbReference type="Proteomes" id="UP000008311">
    <property type="component" value="Unassembled WGS sequence"/>
</dbReference>
<organism evidence="2 3">
    <name type="scientific">Ricinus communis</name>
    <name type="common">Castor bean</name>
    <dbReference type="NCBI Taxonomy" id="3988"/>
    <lineage>
        <taxon>Eukaryota</taxon>
        <taxon>Viridiplantae</taxon>
        <taxon>Streptophyta</taxon>
        <taxon>Embryophyta</taxon>
        <taxon>Tracheophyta</taxon>
        <taxon>Spermatophyta</taxon>
        <taxon>Magnoliopsida</taxon>
        <taxon>eudicotyledons</taxon>
        <taxon>Gunneridae</taxon>
        <taxon>Pentapetalae</taxon>
        <taxon>rosids</taxon>
        <taxon>fabids</taxon>
        <taxon>Malpighiales</taxon>
        <taxon>Euphorbiaceae</taxon>
        <taxon>Acalyphoideae</taxon>
        <taxon>Acalypheae</taxon>
        <taxon>Ricinus</taxon>
    </lineage>
</organism>
<evidence type="ECO:0000256" key="1">
    <source>
        <dbReference type="SAM" id="MobiDB-lite"/>
    </source>
</evidence>
<dbReference type="InParanoid" id="B9T3M3"/>